<accession>A0A5C5WQA2</accession>
<dbReference type="EMBL" id="SJPI01000001">
    <property type="protein sequence ID" value="TWT53074.1"/>
    <property type="molecule type" value="Genomic_DNA"/>
</dbReference>
<protein>
    <submittedName>
        <fullName evidence="1">Uncharacterized protein</fullName>
    </submittedName>
</protein>
<proteinExistence type="predicted"/>
<organism evidence="1 2">
    <name type="scientific">Rubripirellula amarantea</name>
    <dbReference type="NCBI Taxonomy" id="2527999"/>
    <lineage>
        <taxon>Bacteria</taxon>
        <taxon>Pseudomonadati</taxon>
        <taxon>Planctomycetota</taxon>
        <taxon>Planctomycetia</taxon>
        <taxon>Pirellulales</taxon>
        <taxon>Pirellulaceae</taxon>
        <taxon>Rubripirellula</taxon>
    </lineage>
</organism>
<dbReference type="AlphaFoldDB" id="A0A5C5WQA2"/>
<dbReference type="Proteomes" id="UP000316598">
    <property type="component" value="Unassembled WGS sequence"/>
</dbReference>
<comment type="caution">
    <text evidence="1">The sequence shown here is derived from an EMBL/GenBank/DDBJ whole genome shotgun (WGS) entry which is preliminary data.</text>
</comment>
<evidence type="ECO:0000313" key="1">
    <source>
        <dbReference type="EMBL" id="TWT53074.1"/>
    </source>
</evidence>
<evidence type="ECO:0000313" key="2">
    <source>
        <dbReference type="Proteomes" id="UP000316598"/>
    </source>
</evidence>
<name>A0A5C5WQA2_9BACT</name>
<reference evidence="1 2" key="1">
    <citation type="submission" date="2019-02" db="EMBL/GenBank/DDBJ databases">
        <title>Deep-cultivation of Planctomycetes and their phenomic and genomic characterization uncovers novel biology.</title>
        <authorList>
            <person name="Wiegand S."/>
            <person name="Jogler M."/>
            <person name="Boedeker C."/>
            <person name="Pinto D."/>
            <person name="Vollmers J."/>
            <person name="Rivas-Marin E."/>
            <person name="Kohn T."/>
            <person name="Peeters S.H."/>
            <person name="Heuer A."/>
            <person name="Rast P."/>
            <person name="Oberbeckmann S."/>
            <person name="Bunk B."/>
            <person name="Jeske O."/>
            <person name="Meyerdierks A."/>
            <person name="Storesund J.E."/>
            <person name="Kallscheuer N."/>
            <person name="Luecker S."/>
            <person name="Lage O.M."/>
            <person name="Pohl T."/>
            <person name="Merkel B.J."/>
            <person name="Hornburger P."/>
            <person name="Mueller R.-W."/>
            <person name="Bruemmer F."/>
            <person name="Labrenz M."/>
            <person name="Spormann A.M."/>
            <person name="Op Den Camp H."/>
            <person name="Overmann J."/>
            <person name="Amann R."/>
            <person name="Jetten M.S.M."/>
            <person name="Mascher T."/>
            <person name="Medema M.H."/>
            <person name="Devos D.P."/>
            <person name="Kaster A.-K."/>
            <person name="Ovreas L."/>
            <person name="Rohde M."/>
            <person name="Galperin M.Y."/>
            <person name="Jogler C."/>
        </authorList>
    </citation>
    <scope>NUCLEOTIDE SEQUENCE [LARGE SCALE GENOMIC DNA]</scope>
    <source>
        <strain evidence="1 2">Pla22</strain>
    </source>
</reference>
<keyword evidence="2" id="KW-1185">Reference proteome</keyword>
<gene>
    <name evidence="1" type="ORF">Pla22_07020</name>
</gene>
<sequence length="80" mass="8842">MDIINLAVTRKNRSGICFERKSEVTCSAAVRIVTVKPVVRSNEGFPGPGRCFFFTTSVRYVHRVLALIESKVGSRLGNQA</sequence>